<organism evidence="7 8">
    <name type="scientific">Meripilus lineatus</name>
    <dbReference type="NCBI Taxonomy" id="2056292"/>
    <lineage>
        <taxon>Eukaryota</taxon>
        <taxon>Fungi</taxon>
        <taxon>Dikarya</taxon>
        <taxon>Basidiomycota</taxon>
        <taxon>Agaricomycotina</taxon>
        <taxon>Agaricomycetes</taxon>
        <taxon>Polyporales</taxon>
        <taxon>Meripilaceae</taxon>
        <taxon>Meripilus</taxon>
    </lineage>
</organism>
<dbReference type="EMBL" id="JANAWD010000227">
    <property type="protein sequence ID" value="KAJ3483474.1"/>
    <property type="molecule type" value="Genomic_DNA"/>
</dbReference>
<proteinExistence type="inferred from homology"/>
<evidence type="ECO:0000256" key="3">
    <source>
        <dbReference type="PIRSR" id="PIRSR603782-1"/>
    </source>
</evidence>
<evidence type="ECO:0000256" key="1">
    <source>
        <dbReference type="ARBA" id="ARBA00010996"/>
    </source>
</evidence>
<protein>
    <recommendedName>
        <fullName evidence="6">Thioredoxin domain-containing protein</fullName>
    </recommendedName>
</protein>
<dbReference type="GO" id="GO:0005507">
    <property type="term" value="F:copper ion binding"/>
    <property type="evidence" value="ECO:0007669"/>
    <property type="project" value="UniProtKB-ARBA"/>
</dbReference>
<feature type="binding site" evidence="3">
    <location>
        <position position="165"/>
    </location>
    <ligand>
        <name>Cu cation</name>
        <dbReference type="ChEBI" id="CHEBI:23378"/>
    </ligand>
</feature>
<feature type="domain" description="Thioredoxin" evidence="6">
    <location>
        <begin position="123"/>
        <end position="287"/>
    </location>
</feature>
<dbReference type="InterPro" id="IPR013766">
    <property type="entry name" value="Thioredoxin_domain"/>
</dbReference>
<dbReference type="PANTHER" id="PTHR12151:SF5">
    <property type="entry name" value="AT19154P"/>
    <property type="match status" value="1"/>
</dbReference>
<comment type="similarity">
    <text evidence="1">Belongs to the SCO1/2 family.</text>
</comment>
<feature type="disulfide bond" description="Redox-active" evidence="4">
    <location>
        <begin position="161"/>
        <end position="165"/>
    </location>
</feature>
<feature type="binding site" evidence="3">
    <location>
        <position position="161"/>
    </location>
    <ligand>
        <name>Cu cation</name>
        <dbReference type="ChEBI" id="CHEBI:23378"/>
    </ligand>
</feature>
<dbReference type="SUPFAM" id="SSF52833">
    <property type="entry name" value="Thioredoxin-like"/>
    <property type="match status" value="1"/>
</dbReference>
<dbReference type="FunFam" id="3.40.30.10:FF:000013">
    <property type="entry name" value="Blast:Protein SCO1 homolog, mitochondrial"/>
    <property type="match status" value="1"/>
</dbReference>
<gene>
    <name evidence="7" type="ORF">NLI96_g6291</name>
</gene>
<dbReference type="InterPro" id="IPR036249">
    <property type="entry name" value="Thioredoxin-like_sf"/>
</dbReference>
<dbReference type="GO" id="GO:0033617">
    <property type="term" value="P:mitochondrial respiratory chain complex IV assembly"/>
    <property type="evidence" value="ECO:0007669"/>
    <property type="project" value="TreeGrafter"/>
</dbReference>
<feature type="region of interest" description="Disordered" evidence="5">
    <location>
        <begin position="116"/>
        <end position="135"/>
    </location>
</feature>
<dbReference type="InterPro" id="IPR003782">
    <property type="entry name" value="SCO1/SenC"/>
</dbReference>
<dbReference type="PROSITE" id="PS51352">
    <property type="entry name" value="THIOREDOXIN_2"/>
    <property type="match status" value="1"/>
</dbReference>
<accession>A0AAD5V159</accession>
<keyword evidence="3" id="KW-0479">Metal-binding</keyword>
<evidence type="ECO:0000256" key="4">
    <source>
        <dbReference type="PIRSR" id="PIRSR603782-2"/>
    </source>
</evidence>
<evidence type="ECO:0000313" key="7">
    <source>
        <dbReference type="EMBL" id="KAJ3483474.1"/>
    </source>
</evidence>
<dbReference type="GO" id="GO:0005739">
    <property type="term" value="C:mitochondrion"/>
    <property type="evidence" value="ECO:0007669"/>
    <property type="project" value="GOC"/>
</dbReference>
<evidence type="ECO:0000256" key="5">
    <source>
        <dbReference type="SAM" id="MobiDB-lite"/>
    </source>
</evidence>
<evidence type="ECO:0000259" key="6">
    <source>
        <dbReference type="PROSITE" id="PS51352"/>
    </source>
</evidence>
<feature type="binding site" evidence="3">
    <location>
        <position position="252"/>
    </location>
    <ligand>
        <name>Cu cation</name>
        <dbReference type="ChEBI" id="CHEBI:23378"/>
    </ligand>
</feature>
<keyword evidence="8" id="KW-1185">Reference proteome</keyword>
<dbReference type="Gene3D" id="3.40.30.10">
    <property type="entry name" value="Glutaredoxin"/>
    <property type="match status" value="1"/>
</dbReference>
<reference evidence="7" key="1">
    <citation type="submission" date="2022-07" db="EMBL/GenBank/DDBJ databases">
        <title>Genome Sequence of Physisporinus lineatus.</title>
        <authorList>
            <person name="Buettner E."/>
        </authorList>
    </citation>
    <scope>NUCLEOTIDE SEQUENCE</scope>
    <source>
        <strain evidence="7">VT162</strain>
    </source>
</reference>
<dbReference type="PANTHER" id="PTHR12151">
    <property type="entry name" value="ELECTRON TRANSPORT PROTIN SCO1/SENC FAMILY MEMBER"/>
    <property type="match status" value="1"/>
</dbReference>
<dbReference type="CDD" id="cd02968">
    <property type="entry name" value="SCO"/>
    <property type="match status" value="1"/>
</dbReference>
<sequence length="297" mass="33379">MPFQETPGILLVYVMTSYRGDVPYSESGVCKWPLRRESDFVERQSSGTGLSCKVQSISARPERRCFSTQNESPSERDRAAVGVFTPKAAALFTATGLGLFLYFRYEKERLQEQRQKELEDKEVGRPNVGGPFSLTSHTGKPFTDKDLLGKWSLIYFGFTNCPDICPEELDKMSEAVEKIDELHGPIVQPVFISVDPARDTVKQVASYVADFHPRMIGLTGEYAAVKSVCKAYRVYFSTPPSAQPTDDYLVDHSIFFYLMDPQGRFVDAFGKASTMEDVVARVEKEVASWKIKTGKEV</sequence>
<name>A0AAD5V159_9APHY</name>
<keyword evidence="2 3" id="KW-0186">Copper</keyword>
<dbReference type="Proteomes" id="UP001212997">
    <property type="component" value="Unassembled WGS sequence"/>
</dbReference>
<dbReference type="Pfam" id="PF02630">
    <property type="entry name" value="SCO1-SenC"/>
    <property type="match status" value="1"/>
</dbReference>
<dbReference type="AlphaFoldDB" id="A0AAD5V159"/>
<evidence type="ECO:0000256" key="2">
    <source>
        <dbReference type="ARBA" id="ARBA00023008"/>
    </source>
</evidence>
<keyword evidence="4" id="KW-1015">Disulfide bond</keyword>
<comment type="caution">
    <text evidence="7">The sequence shown here is derived from an EMBL/GenBank/DDBJ whole genome shotgun (WGS) entry which is preliminary data.</text>
</comment>
<evidence type="ECO:0000313" key="8">
    <source>
        <dbReference type="Proteomes" id="UP001212997"/>
    </source>
</evidence>